<dbReference type="EMBL" id="CABVJG010000011">
    <property type="protein sequence ID" value="VVQ13944.1"/>
    <property type="molecule type" value="Genomic_DNA"/>
</dbReference>
<sequence>MKLIIDNFGPVSSFEFDSDIPMHLIVGTNNIGKSYALTAYYIAVSSLLECRFRMAEIFSEIELFEEELQFDKKFEKTLSTEIEKDKLAPIDVKDYFSRIAVHVLQYTLAEVFNEKIISSYSDFKAILNQDKPDSDCTVTFILKTATVVLKNTGEGFNVSEVTYKHKIISAPEKSKRPQSTFAVRRKLNDPFDKTLAHLRSNGVAHALACVMMPTESIRGIYYLPASRSGLYQALSSFGPIIAELTKKRSLFKSKIELPGISGQLSDYYIKLTEINEKNHNPNSFYDEIVNNIEKDILHGSITFDSSTKKLFYTPNGTNLKLELSATSSMVSELGPVVAYLRFILSQPAKPDKRIEKYLRVMGQKVAEPKHILIIEEPEAHLHPENQIKIIETYTKLAGYDVNVILTSHSNYIFNKLSNLIIAKSILPENVKCDLFNKTEEGTINIPLETTELGIDDLNFTDASEQLINEKMDLLCNMDFSDDQPNS</sequence>
<dbReference type="InterPro" id="IPR027417">
    <property type="entry name" value="P-loop_NTPase"/>
</dbReference>
<evidence type="ECO:0000313" key="3">
    <source>
        <dbReference type="Proteomes" id="UP000412311"/>
    </source>
</evidence>
<dbReference type="AlphaFoldDB" id="A0A5E7V291"/>
<proteinExistence type="predicted"/>
<dbReference type="Pfam" id="PF13175">
    <property type="entry name" value="AAA_15"/>
    <property type="match status" value="1"/>
</dbReference>
<dbReference type="Gene3D" id="3.40.50.300">
    <property type="entry name" value="P-loop containing nucleotide triphosphate hydrolases"/>
    <property type="match status" value="1"/>
</dbReference>
<reference evidence="2 3" key="1">
    <citation type="submission" date="2019-09" db="EMBL/GenBank/DDBJ databases">
        <authorList>
            <person name="Chandra G."/>
            <person name="Truman W A."/>
        </authorList>
    </citation>
    <scope>NUCLEOTIDE SEQUENCE [LARGE SCALE GENOMIC DNA]</scope>
    <source>
        <strain evidence="2">PS925</strain>
    </source>
</reference>
<dbReference type="PANTHER" id="PTHR43581">
    <property type="entry name" value="ATP/GTP PHOSPHATASE"/>
    <property type="match status" value="1"/>
</dbReference>
<feature type="domain" description="Endonuclease GajA/Old nuclease/RecF-like AAA" evidence="1">
    <location>
        <begin position="2"/>
        <end position="412"/>
    </location>
</feature>
<accession>A0A5E7V291</accession>
<organism evidence="2 3">
    <name type="scientific">Pseudomonas fluorescens</name>
    <dbReference type="NCBI Taxonomy" id="294"/>
    <lineage>
        <taxon>Bacteria</taxon>
        <taxon>Pseudomonadati</taxon>
        <taxon>Pseudomonadota</taxon>
        <taxon>Gammaproteobacteria</taxon>
        <taxon>Pseudomonadales</taxon>
        <taxon>Pseudomonadaceae</taxon>
        <taxon>Pseudomonas</taxon>
    </lineage>
</organism>
<dbReference type="RefSeq" id="WP_150794460.1">
    <property type="nucleotide sequence ID" value="NZ_CABVJG010000011.1"/>
</dbReference>
<dbReference type="InterPro" id="IPR051396">
    <property type="entry name" value="Bact_Antivir_Def_Nuclease"/>
</dbReference>
<name>A0A5E7V291_PSEFL</name>
<dbReference type="SUPFAM" id="SSF52540">
    <property type="entry name" value="P-loop containing nucleoside triphosphate hydrolases"/>
    <property type="match status" value="1"/>
</dbReference>
<evidence type="ECO:0000313" key="2">
    <source>
        <dbReference type="EMBL" id="VVQ13944.1"/>
    </source>
</evidence>
<gene>
    <name evidence="2" type="ORF">PS925_03839</name>
</gene>
<dbReference type="InterPro" id="IPR041685">
    <property type="entry name" value="AAA_GajA/Old/RecF-like"/>
</dbReference>
<protein>
    <recommendedName>
        <fullName evidence="1">Endonuclease GajA/Old nuclease/RecF-like AAA domain-containing protein</fullName>
    </recommendedName>
</protein>
<dbReference type="PANTHER" id="PTHR43581:SF4">
    <property type="entry name" value="ATP_GTP PHOSPHATASE"/>
    <property type="match status" value="1"/>
</dbReference>
<evidence type="ECO:0000259" key="1">
    <source>
        <dbReference type="Pfam" id="PF13175"/>
    </source>
</evidence>
<dbReference type="Proteomes" id="UP000412311">
    <property type="component" value="Unassembled WGS sequence"/>
</dbReference>